<protein>
    <submittedName>
        <fullName evidence="1">Uncharacterized protein</fullName>
    </submittedName>
</protein>
<evidence type="ECO:0000313" key="1">
    <source>
        <dbReference type="EMBL" id="VVO92938.1"/>
    </source>
</evidence>
<reference evidence="1 2" key="1">
    <citation type="submission" date="2019-09" db="EMBL/GenBank/DDBJ databases">
        <authorList>
            <person name="Chandra G."/>
            <person name="Truman W A."/>
        </authorList>
    </citation>
    <scope>NUCLEOTIDE SEQUENCE [LARGE SCALE GENOMIC DNA]</scope>
    <source>
        <strain evidence="1">PS880</strain>
    </source>
</reference>
<accession>A0A5E7JV32</accession>
<name>A0A5E7JV32_PSEFL</name>
<proteinExistence type="predicted"/>
<organism evidence="1 2">
    <name type="scientific">Pseudomonas fluorescens</name>
    <dbReference type="NCBI Taxonomy" id="294"/>
    <lineage>
        <taxon>Bacteria</taxon>
        <taxon>Pseudomonadati</taxon>
        <taxon>Pseudomonadota</taxon>
        <taxon>Gammaproteobacteria</taxon>
        <taxon>Pseudomonadales</taxon>
        <taxon>Pseudomonadaceae</taxon>
        <taxon>Pseudomonas</taxon>
    </lineage>
</organism>
<dbReference type="EMBL" id="CABVIH010000010">
    <property type="protein sequence ID" value="VVO92938.1"/>
    <property type="molecule type" value="Genomic_DNA"/>
</dbReference>
<dbReference type="Proteomes" id="UP000375525">
    <property type="component" value="Unassembled WGS sequence"/>
</dbReference>
<evidence type="ECO:0000313" key="2">
    <source>
        <dbReference type="Proteomes" id="UP000375525"/>
    </source>
</evidence>
<dbReference type="AlphaFoldDB" id="A0A5E7JV32"/>
<gene>
    <name evidence="1" type="ORF">PS880_02405</name>
</gene>
<sequence>MNGEVCKKGEASIHYLGLARAELLQARARHRRSVMGCIRNIKRSLERGDDPGEDLTDLMVMLNPGEPYVAFSRTLVKLHLEPHLKTLGL</sequence>